<organism evidence="2 3">
    <name type="scientific">Desulfotalea psychrophila (strain LSv54 / DSM 12343)</name>
    <dbReference type="NCBI Taxonomy" id="177439"/>
    <lineage>
        <taxon>Bacteria</taxon>
        <taxon>Pseudomonadati</taxon>
        <taxon>Thermodesulfobacteriota</taxon>
        <taxon>Desulfobulbia</taxon>
        <taxon>Desulfobulbales</taxon>
        <taxon>Desulfocapsaceae</taxon>
        <taxon>Desulfotalea</taxon>
    </lineage>
</organism>
<keyword evidence="1" id="KW-1133">Transmembrane helix</keyword>
<keyword evidence="1" id="KW-0812">Transmembrane</keyword>
<evidence type="ECO:0000313" key="3">
    <source>
        <dbReference type="Proteomes" id="UP000000602"/>
    </source>
</evidence>
<keyword evidence="1" id="KW-0472">Membrane</keyword>
<dbReference type="EMBL" id="CR522870">
    <property type="protein sequence ID" value="CAG35008.1"/>
    <property type="molecule type" value="Genomic_DNA"/>
</dbReference>
<evidence type="ECO:0000313" key="2">
    <source>
        <dbReference type="EMBL" id="CAG35008.1"/>
    </source>
</evidence>
<gene>
    <name evidence="2" type="ordered locus">DP0279</name>
</gene>
<accession>Q6ARL7</accession>
<dbReference type="AlphaFoldDB" id="Q6ARL7"/>
<proteinExistence type="predicted"/>
<protein>
    <submittedName>
        <fullName evidence="2">Uncharacterized protein</fullName>
    </submittedName>
</protein>
<feature type="transmembrane region" description="Helical" evidence="1">
    <location>
        <begin position="77"/>
        <end position="94"/>
    </location>
</feature>
<feature type="transmembrane region" description="Helical" evidence="1">
    <location>
        <begin position="49"/>
        <end position="71"/>
    </location>
</feature>
<evidence type="ECO:0000256" key="1">
    <source>
        <dbReference type="SAM" id="Phobius"/>
    </source>
</evidence>
<keyword evidence="3" id="KW-1185">Reference proteome</keyword>
<dbReference type="HOGENOM" id="CLU_2368309_0_0_7"/>
<name>Q6ARL7_DESPS</name>
<dbReference type="Proteomes" id="UP000000602">
    <property type="component" value="Chromosome"/>
</dbReference>
<dbReference type="KEGG" id="dps:DP0279"/>
<sequence>MFTLPSRCRWDGGWREEVVKTVRWIKFHEMLFDDIQNLLFILSLSSGHYSCPLVAFFIAIYVFIAFCSLRLVDFFSISNPFVLAMKLLCVVFIVI</sequence>
<reference evidence="3" key="1">
    <citation type="journal article" date="2004" name="Environ. Microbiol.">
        <title>The genome of Desulfotalea psychrophila, a sulfate-reducing bacterium from permanently cold Arctic sediments.</title>
        <authorList>
            <person name="Rabus R."/>
            <person name="Ruepp A."/>
            <person name="Frickey T."/>
            <person name="Rattei T."/>
            <person name="Fartmann B."/>
            <person name="Stark M."/>
            <person name="Bauer M."/>
            <person name="Zibat A."/>
            <person name="Lombardot T."/>
            <person name="Becker I."/>
            <person name="Amann J."/>
            <person name="Gellner K."/>
            <person name="Teeling H."/>
            <person name="Leuschner W.D."/>
            <person name="Gloeckner F.-O."/>
            <person name="Lupas A.N."/>
            <person name="Amann R."/>
            <person name="Klenk H.-P."/>
        </authorList>
    </citation>
    <scope>NUCLEOTIDE SEQUENCE [LARGE SCALE GENOMIC DNA]</scope>
    <source>
        <strain evidence="3">DSM 12343 / LSv54</strain>
    </source>
</reference>